<dbReference type="AlphaFoldDB" id="A0A918CCZ8"/>
<dbReference type="EMBL" id="BMQL01000019">
    <property type="protein sequence ID" value="GGR16785.1"/>
    <property type="molecule type" value="Genomic_DNA"/>
</dbReference>
<sequence>MSEEPQVPEQVQEPVAVAAPVHSQWRYVKPALGVLNVPGRLLINLTHEGQVVDAPDQATADELEQTGYFERVDAPATETTVTPADLTAMATSMTPIVEAAAAVAQAVTPPTAPTAALLPADPSGPVASTTDQAAPAVPADSQEHE</sequence>
<comment type="caution">
    <text evidence="2">The sequence shown here is derived from an EMBL/GenBank/DDBJ whole genome shotgun (WGS) entry which is preliminary data.</text>
</comment>
<feature type="compositionally biased region" description="Low complexity" evidence="1">
    <location>
        <begin position="109"/>
        <end position="120"/>
    </location>
</feature>
<proteinExistence type="predicted"/>
<evidence type="ECO:0000313" key="2">
    <source>
        <dbReference type="EMBL" id="GGR16785.1"/>
    </source>
</evidence>
<evidence type="ECO:0000313" key="3">
    <source>
        <dbReference type="Proteomes" id="UP000603865"/>
    </source>
</evidence>
<name>A0A918CCZ8_9DEIO</name>
<keyword evidence="3" id="KW-1185">Reference proteome</keyword>
<reference evidence="2" key="2">
    <citation type="submission" date="2020-09" db="EMBL/GenBank/DDBJ databases">
        <authorList>
            <person name="Sun Q."/>
            <person name="Ohkuma M."/>
        </authorList>
    </citation>
    <scope>NUCLEOTIDE SEQUENCE</scope>
    <source>
        <strain evidence="2">JCM 31311</strain>
    </source>
</reference>
<organism evidence="2 3">
    <name type="scientific">Deinococcus ruber</name>
    <dbReference type="NCBI Taxonomy" id="1848197"/>
    <lineage>
        <taxon>Bacteria</taxon>
        <taxon>Thermotogati</taxon>
        <taxon>Deinococcota</taxon>
        <taxon>Deinococci</taxon>
        <taxon>Deinococcales</taxon>
        <taxon>Deinococcaceae</taxon>
        <taxon>Deinococcus</taxon>
    </lineage>
</organism>
<reference evidence="2" key="1">
    <citation type="journal article" date="2014" name="Int. J. Syst. Evol. Microbiol.">
        <title>Complete genome sequence of Corynebacterium casei LMG S-19264T (=DSM 44701T), isolated from a smear-ripened cheese.</title>
        <authorList>
            <consortium name="US DOE Joint Genome Institute (JGI-PGF)"/>
            <person name="Walter F."/>
            <person name="Albersmeier A."/>
            <person name="Kalinowski J."/>
            <person name="Ruckert C."/>
        </authorList>
    </citation>
    <scope>NUCLEOTIDE SEQUENCE</scope>
    <source>
        <strain evidence="2">JCM 31311</strain>
    </source>
</reference>
<evidence type="ECO:0000256" key="1">
    <source>
        <dbReference type="SAM" id="MobiDB-lite"/>
    </source>
</evidence>
<gene>
    <name evidence="2" type="ORF">GCM10008957_31780</name>
</gene>
<dbReference type="RefSeq" id="WP_189091503.1">
    <property type="nucleotide sequence ID" value="NZ_BMQL01000019.1"/>
</dbReference>
<accession>A0A918CCZ8</accession>
<feature type="region of interest" description="Disordered" evidence="1">
    <location>
        <begin position="109"/>
        <end position="145"/>
    </location>
</feature>
<dbReference type="Proteomes" id="UP000603865">
    <property type="component" value="Unassembled WGS sequence"/>
</dbReference>
<protein>
    <submittedName>
        <fullName evidence="2">Uncharacterized protein</fullName>
    </submittedName>
</protein>